<dbReference type="CDD" id="cd24134">
    <property type="entry name" value="ASKHA_NBD_OSGEPL1_QRI7_euk"/>
    <property type="match status" value="1"/>
</dbReference>
<dbReference type="PANTHER" id="PTHR11735">
    <property type="entry name" value="TRNA N6-ADENOSINE THREONYLCARBAMOYLTRANSFERASE"/>
    <property type="match status" value="1"/>
</dbReference>
<sequence length="483" mass="53600">MGCLRCVFFFAFRNCDSSVLGVYFSTMCASFLIRSHFRSTLSKNAVLRRDITERQSHIIIRLLRTCVNVRKRGYIHSVGQYHNTGFRFNFYNSFSLSTRALTKLKVVLGIETSCDDTGAAIVNEHGHIIAEELHSQTATHNETGGIIPNVAKDLHTQNVETVVQRTLESANMRLQDLDAIAVTVKPGLIMSLRVGLHHAQKLAHMSNLQLIPIHHMEAHALTARMIGRIDFPFLVLLASGGHCLLAIARDIDDFLLLGTSLDTAPGEAYDKTARELNLIKMPQFCGMSGGAAIEHMAKYGDHMAFPRLHVMAQSASCNFSFTGIKMATRRQILAEYSKSGLPPDELLPNVADICAWFQYNVIYHLARRLQRAFIFVENAELIGDIKTLVVSGGVASNSYIRANLQHICSLYNYTLVCPPQKLCTDNGIMIAWNGIEKMLSGRNYLQSADSLDVVARAPFGVDISKSVTNTSIKLSKLKLLGEK</sequence>
<accession>A0A0B7BCA4</accession>
<evidence type="ECO:0000259" key="8">
    <source>
        <dbReference type="Pfam" id="PF00814"/>
    </source>
</evidence>
<keyword evidence="3 7" id="KW-0819">tRNA processing</keyword>
<dbReference type="EMBL" id="HACG01043642">
    <property type="protein sequence ID" value="CEK90507.1"/>
    <property type="molecule type" value="Transcribed_RNA"/>
</dbReference>
<evidence type="ECO:0000256" key="3">
    <source>
        <dbReference type="ARBA" id="ARBA00022694"/>
    </source>
</evidence>
<comment type="similarity">
    <text evidence="7">Belongs to the KAE1 / TsaD family.</text>
</comment>
<evidence type="ECO:0000256" key="5">
    <source>
        <dbReference type="ARBA" id="ARBA00023315"/>
    </source>
</evidence>
<evidence type="ECO:0000256" key="4">
    <source>
        <dbReference type="ARBA" id="ARBA00022723"/>
    </source>
</evidence>
<evidence type="ECO:0000256" key="6">
    <source>
        <dbReference type="ARBA" id="ARBA00048117"/>
    </source>
</evidence>
<organism evidence="9">
    <name type="scientific">Arion vulgaris</name>
    <dbReference type="NCBI Taxonomy" id="1028688"/>
    <lineage>
        <taxon>Eukaryota</taxon>
        <taxon>Metazoa</taxon>
        <taxon>Spiralia</taxon>
        <taxon>Lophotrochozoa</taxon>
        <taxon>Mollusca</taxon>
        <taxon>Gastropoda</taxon>
        <taxon>Heterobranchia</taxon>
        <taxon>Euthyneura</taxon>
        <taxon>Panpulmonata</taxon>
        <taxon>Eupulmonata</taxon>
        <taxon>Stylommatophora</taxon>
        <taxon>Helicina</taxon>
        <taxon>Arionoidea</taxon>
        <taxon>Arionidae</taxon>
        <taxon>Arion</taxon>
    </lineage>
</organism>
<dbReference type="PRINTS" id="PR00789">
    <property type="entry name" value="OSIALOPTASE"/>
</dbReference>
<evidence type="ECO:0000256" key="2">
    <source>
        <dbReference type="ARBA" id="ARBA00022679"/>
    </source>
</evidence>
<name>A0A0B7BCA4_9EUPU</name>
<comment type="function">
    <text evidence="7">Required for the formation of a threonylcarbamoyl group on adenosine at position 37 (t(6)A37) in mitochondrial tRNAs that read codons beginning with adenine. Probably involved in the transfer of the threonylcarbamoyl moiety of threonylcarbamoyl-AMP (TC-AMP) to the N6 group of A37. Involved in mitochondrial genome maintenance.</text>
</comment>
<dbReference type="GO" id="GO:0002949">
    <property type="term" value="P:tRNA threonylcarbamoyladenosine modification"/>
    <property type="evidence" value="ECO:0007669"/>
    <property type="project" value="UniProtKB-UniRule"/>
</dbReference>
<dbReference type="NCBIfam" id="TIGR00329">
    <property type="entry name" value="gcp_kae1"/>
    <property type="match status" value="1"/>
</dbReference>
<dbReference type="Pfam" id="PF00814">
    <property type="entry name" value="TsaD"/>
    <property type="match status" value="1"/>
</dbReference>
<dbReference type="Gene3D" id="3.30.420.40">
    <property type="match status" value="2"/>
</dbReference>
<dbReference type="GO" id="GO:0046872">
    <property type="term" value="F:metal ion binding"/>
    <property type="evidence" value="ECO:0007669"/>
    <property type="project" value="UniProtKB-KW"/>
</dbReference>
<dbReference type="InterPro" id="IPR017861">
    <property type="entry name" value="KAE1/TsaD"/>
</dbReference>
<keyword evidence="4 7" id="KW-0479">Metal-binding</keyword>
<keyword evidence="7" id="KW-0496">Mitochondrion</keyword>
<comment type="subcellular location">
    <subcellularLocation>
        <location evidence="7">Mitochondrion</location>
    </subcellularLocation>
</comment>
<dbReference type="NCBIfam" id="TIGR03723">
    <property type="entry name" value="T6A_TsaD_YgjD"/>
    <property type="match status" value="1"/>
</dbReference>
<comment type="subunit">
    <text evidence="7">Homodimer.</text>
</comment>
<evidence type="ECO:0000256" key="1">
    <source>
        <dbReference type="ARBA" id="ARBA00012156"/>
    </source>
</evidence>
<dbReference type="AlphaFoldDB" id="A0A0B7BCA4"/>
<keyword evidence="5 7" id="KW-0012">Acyltransferase</keyword>
<evidence type="ECO:0000313" key="9">
    <source>
        <dbReference type="EMBL" id="CEK90507.1"/>
    </source>
</evidence>
<protein>
    <recommendedName>
        <fullName evidence="1">N(6)-L-threonylcarbamoyladenine synthase</fullName>
        <ecNumber evidence="1">2.3.1.234</ecNumber>
    </recommendedName>
</protein>
<keyword evidence="2 7" id="KW-0808">Transferase</keyword>
<reference evidence="9" key="1">
    <citation type="submission" date="2014-12" db="EMBL/GenBank/DDBJ databases">
        <title>Insight into the proteome of Arion vulgaris.</title>
        <authorList>
            <person name="Aradska J."/>
            <person name="Bulat T."/>
            <person name="Smidak R."/>
            <person name="Sarate P."/>
            <person name="Gangsoo J."/>
            <person name="Sialana F."/>
            <person name="Bilban M."/>
            <person name="Lubec G."/>
        </authorList>
    </citation>
    <scope>NUCLEOTIDE SEQUENCE</scope>
    <source>
        <tissue evidence="9">Skin</tissue>
    </source>
</reference>
<dbReference type="InterPro" id="IPR022450">
    <property type="entry name" value="TsaD"/>
</dbReference>
<dbReference type="EC" id="2.3.1.234" evidence="1"/>
<feature type="domain" description="Gcp-like" evidence="8">
    <location>
        <begin position="127"/>
        <end position="432"/>
    </location>
</feature>
<comment type="catalytic activity">
    <reaction evidence="6 7">
        <text>L-threonylcarbamoyladenylate + adenosine(37) in tRNA = N(6)-L-threonylcarbamoyladenosine(37) in tRNA + AMP + H(+)</text>
        <dbReference type="Rhea" id="RHEA:37059"/>
        <dbReference type="Rhea" id="RHEA-COMP:10162"/>
        <dbReference type="Rhea" id="RHEA-COMP:10163"/>
        <dbReference type="ChEBI" id="CHEBI:15378"/>
        <dbReference type="ChEBI" id="CHEBI:73682"/>
        <dbReference type="ChEBI" id="CHEBI:74411"/>
        <dbReference type="ChEBI" id="CHEBI:74418"/>
        <dbReference type="ChEBI" id="CHEBI:456215"/>
        <dbReference type="EC" id="2.3.1.234"/>
    </reaction>
</comment>
<proteinExistence type="inferred from homology"/>
<dbReference type="PANTHER" id="PTHR11735:SF6">
    <property type="entry name" value="TRNA N6-ADENOSINE THREONYLCARBAMOYLTRANSFERASE, MITOCHONDRIAL"/>
    <property type="match status" value="1"/>
</dbReference>
<dbReference type="GO" id="GO:0061711">
    <property type="term" value="F:tRNA N(6)-L-threonylcarbamoyladenine synthase activity"/>
    <property type="evidence" value="ECO:0007669"/>
    <property type="project" value="UniProtKB-EC"/>
</dbReference>
<dbReference type="HAMAP" id="MF_01445">
    <property type="entry name" value="TsaD"/>
    <property type="match status" value="1"/>
</dbReference>
<dbReference type="SUPFAM" id="SSF53067">
    <property type="entry name" value="Actin-like ATPase domain"/>
    <property type="match status" value="1"/>
</dbReference>
<dbReference type="GO" id="GO:0005739">
    <property type="term" value="C:mitochondrion"/>
    <property type="evidence" value="ECO:0007669"/>
    <property type="project" value="UniProtKB-SubCell"/>
</dbReference>
<comment type="cofactor">
    <cofactor evidence="7">
        <name>a divalent metal cation</name>
        <dbReference type="ChEBI" id="CHEBI:60240"/>
    </cofactor>
    <text evidence="7">Binds 1 divalent metal cation per subunit.</text>
</comment>
<gene>
    <name evidence="9" type="primary">ORF177226</name>
</gene>
<evidence type="ECO:0000256" key="7">
    <source>
        <dbReference type="HAMAP-Rule" id="MF_03179"/>
    </source>
</evidence>
<dbReference type="InterPro" id="IPR043129">
    <property type="entry name" value="ATPase_NBD"/>
</dbReference>
<dbReference type="InterPro" id="IPR000905">
    <property type="entry name" value="Gcp-like_dom"/>
</dbReference>